<organism evidence="1 2">
    <name type="scientific">Thermoproteus sp. AZ2</name>
    <dbReference type="NCBI Taxonomy" id="1609232"/>
    <lineage>
        <taxon>Archaea</taxon>
        <taxon>Thermoproteota</taxon>
        <taxon>Thermoprotei</taxon>
        <taxon>Thermoproteales</taxon>
        <taxon>Thermoproteaceae</taxon>
        <taxon>Thermoproteus</taxon>
    </lineage>
</organism>
<sequence length="144" mass="15305">MPYFLAGVASFTLPLALLASLHDFLSARAGRAAGLLGWRFLASSALCAAAVSYAVSAVVWLRSGAPSIGTSIYAEYILLASIYVAARIERSAETRLWRAAAVLAIISLSEVLAFYITPNTLPHALGLLLSIAVIYARHTRLAAR</sequence>
<accession>A0ACC6V307</accession>
<reference evidence="1" key="1">
    <citation type="submission" date="2024-07" db="EMBL/GenBank/DDBJ databases">
        <title>Metagenome and Metagenome-Assembled Genomes of Archaea from a hot spring from the geothermal field of Los Azufres, Mexico.</title>
        <authorList>
            <person name="Marin-Paredes R."/>
            <person name="Martinez-Romero E."/>
            <person name="Servin-Garciduenas L.E."/>
        </authorList>
    </citation>
    <scope>NUCLEOTIDE SEQUENCE</scope>
</reference>
<proteinExistence type="predicted"/>
<evidence type="ECO:0000313" key="1">
    <source>
        <dbReference type="EMBL" id="MFB6491427.1"/>
    </source>
</evidence>
<dbReference type="Proteomes" id="UP000033636">
    <property type="component" value="Unassembled WGS sequence"/>
</dbReference>
<protein>
    <submittedName>
        <fullName evidence="1">Uncharacterized protein</fullName>
    </submittedName>
</protein>
<name>A0ACC6V307_9CREN</name>
<dbReference type="EMBL" id="JZWT02000034">
    <property type="protein sequence ID" value="MFB6491427.1"/>
    <property type="molecule type" value="Genomic_DNA"/>
</dbReference>
<evidence type="ECO:0000313" key="2">
    <source>
        <dbReference type="Proteomes" id="UP000033636"/>
    </source>
</evidence>
<comment type="caution">
    <text evidence="1">The sequence shown here is derived from an EMBL/GenBank/DDBJ whole genome shotgun (WGS) entry which is preliminary data.</text>
</comment>
<gene>
    <name evidence="1" type="ORF">TU35_009400</name>
</gene>